<dbReference type="PROSITE" id="PS51375">
    <property type="entry name" value="PPR"/>
    <property type="match status" value="2"/>
</dbReference>
<dbReference type="PANTHER" id="PTHR47926:SF400">
    <property type="entry name" value="PENTACOTRIPEPTIDE-REPEAT REGION OF PRORP DOMAIN-CONTAINING PROTEIN"/>
    <property type="match status" value="1"/>
</dbReference>
<evidence type="ECO:0000313" key="5">
    <source>
        <dbReference type="Proteomes" id="UP000019116"/>
    </source>
</evidence>
<keyword evidence="1" id="KW-0677">Repeat</keyword>
<evidence type="ECO:0000313" key="4">
    <source>
        <dbReference type="EnsemblPlants" id="TraesCSU02G123205.1.cds1"/>
    </source>
</evidence>
<dbReference type="GO" id="GO:0009451">
    <property type="term" value="P:RNA modification"/>
    <property type="evidence" value="ECO:0007669"/>
    <property type="project" value="InterPro"/>
</dbReference>
<evidence type="ECO:0000256" key="1">
    <source>
        <dbReference type="ARBA" id="ARBA00022737"/>
    </source>
</evidence>
<dbReference type="AlphaFoldDB" id="A0A3B6UB66"/>
<reference evidence="4" key="2">
    <citation type="submission" date="2018-10" db="UniProtKB">
        <authorList>
            <consortium name="EnsemblPlants"/>
        </authorList>
    </citation>
    <scope>IDENTIFICATION</scope>
</reference>
<evidence type="ECO:0000256" key="3">
    <source>
        <dbReference type="PROSITE-ProRule" id="PRU00708"/>
    </source>
</evidence>
<evidence type="ECO:0000256" key="2">
    <source>
        <dbReference type="ARBA" id="ARBA00022946"/>
    </source>
</evidence>
<keyword evidence="2" id="KW-0809">Transit peptide</keyword>
<dbReference type="NCBIfam" id="TIGR00756">
    <property type="entry name" value="PPR"/>
    <property type="match status" value="1"/>
</dbReference>
<sequence>MLATRVYVDMLHNGVEPDGYTFPFVVKACAQLAALRQRRQLQGHAVKLGFLEHDEHAQNSLISFYGKCGEPELARCSRRLSRWRPGRGRAASWSALLAAYTKAGRWADCLNSFGAMVWNGWRPDESSMVSALSACAYLGTYDVGRSVHCSLLRNTVTLNTFMETSLVDMYPKCGCIEKATVVFDGMEGKKNEWTYIAMVSRLALHGDGRTALQVFDAMIREGHQPDDALGVHDTATTSFHAPIWSGAQITGIRERRRLLILTRQREAARGGAV</sequence>
<dbReference type="Gene3D" id="1.25.40.10">
    <property type="entry name" value="Tetratricopeptide repeat domain"/>
    <property type="match status" value="2"/>
</dbReference>
<evidence type="ECO:0008006" key="6">
    <source>
        <dbReference type="Google" id="ProtNLM"/>
    </source>
</evidence>
<dbReference type="InterPro" id="IPR046960">
    <property type="entry name" value="PPR_At4g14850-like_plant"/>
</dbReference>
<dbReference type="Gramene" id="TraesCSU02G123205.1">
    <property type="protein sequence ID" value="TraesCSU02G123205.1.cds1"/>
    <property type="gene ID" value="TraesCSU02G123205"/>
</dbReference>
<organism evidence="4">
    <name type="scientific">Triticum aestivum</name>
    <name type="common">Wheat</name>
    <dbReference type="NCBI Taxonomy" id="4565"/>
    <lineage>
        <taxon>Eukaryota</taxon>
        <taxon>Viridiplantae</taxon>
        <taxon>Streptophyta</taxon>
        <taxon>Embryophyta</taxon>
        <taxon>Tracheophyta</taxon>
        <taxon>Spermatophyta</taxon>
        <taxon>Magnoliopsida</taxon>
        <taxon>Liliopsida</taxon>
        <taxon>Poales</taxon>
        <taxon>Poaceae</taxon>
        <taxon>BOP clade</taxon>
        <taxon>Pooideae</taxon>
        <taxon>Triticodae</taxon>
        <taxon>Triticeae</taxon>
        <taxon>Triticinae</taxon>
        <taxon>Triticum</taxon>
    </lineage>
</organism>
<dbReference type="Pfam" id="PF01535">
    <property type="entry name" value="PPR"/>
    <property type="match status" value="2"/>
</dbReference>
<dbReference type="Gramene" id="TraesKAR6D01G0035740.1">
    <property type="protein sequence ID" value="cds.TraesKAR6D01G0035740.1"/>
    <property type="gene ID" value="TraesKAR6D01G0035740"/>
</dbReference>
<dbReference type="EnsemblPlants" id="TraesCSU02G123205.1">
    <property type="protein sequence ID" value="TraesCSU02G123205.1.cds1"/>
    <property type="gene ID" value="TraesCSU02G123205"/>
</dbReference>
<dbReference type="OrthoDB" id="1882394at2759"/>
<dbReference type="Gramene" id="TraesWEE_scaffold_020623_01G000100.1">
    <property type="protein sequence ID" value="TraesWEE_scaffold_020623_01G000100.1"/>
    <property type="gene ID" value="TraesWEE_scaffold_020623_01G000100"/>
</dbReference>
<dbReference type="GO" id="GO:0003723">
    <property type="term" value="F:RNA binding"/>
    <property type="evidence" value="ECO:0007669"/>
    <property type="project" value="InterPro"/>
</dbReference>
<name>A0A3B6UB66_WHEAT</name>
<dbReference type="PANTHER" id="PTHR47926">
    <property type="entry name" value="PENTATRICOPEPTIDE REPEAT-CONTAINING PROTEIN"/>
    <property type="match status" value="1"/>
</dbReference>
<protein>
    <recommendedName>
        <fullName evidence="6">Pentacotripeptide-repeat region of PRORP domain-containing protein</fullName>
    </recommendedName>
</protein>
<dbReference type="STRING" id="4565.A0A3B6UB66"/>
<keyword evidence="5" id="KW-1185">Reference proteome</keyword>
<dbReference type="Gramene" id="TraesCLE_scaffold_010262_01G000600.1">
    <property type="protein sequence ID" value="TraesCLE_scaffold_010262_01G000600.1"/>
    <property type="gene ID" value="TraesCLE_scaffold_010262_01G000600"/>
</dbReference>
<dbReference type="InterPro" id="IPR011990">
    <property type="entry name" value="TPR-like_helical_dom_sf"/>
</dbReference>
<dbReference type="Gramene" id="TraesCAD_scaffold_081468_01G000100.1">
    <property type="protein sequence ID" value="TraesCAD_scaffold_081468_01G000100.1"/>
    <property type="gene ID" value="TraesCAD_scaffold_081468_01G000100"/>
</dbReference>
<dbReference type="Proteomes" id="UP000019116">
    <property type="component" value="Chromosome Un"/>
</dbReference>
<proteinExistence type="predicted"/>
<feature type="repeat" description="PPR" evidence="3">
    <location>
        <begin position="191"/>
        <end position="225"/>
    </location>
</feature>
<feature type="repeat" description="PPR" evidence="3">
    <location>
        <begin position="89"/>
        <end position="123"/>
    </location>
</feature>
<reference evidence="4" key="1">
    <citation type="submission" date="2018-08" db="EMBL/GenBank/DDBJ databases">
        <authorList>
            <person name="Rossello M."/>
        </authorList>
    </citation>
    <scope>NUCLEOTIDE SEQUENCE [LARGE SCALE GENOMIC DNA]</scope>
    <source>
        <strain evidence="4">cv. Chinese Spring</strain>
    </source>
</reference>
<dbReference type="Gramene" id="TraesROB_scaffold_000866_01G000100.1">
    <property type="protein sequence ID" value="TraesROB_scaffold_000866_01G000100.1"/>
    <property type="gene ID" value="TraesROB_scaffold_000866_01G000100"/>
</dbReference>
<dbReference type="InterPro" id="IPR002885">
    <property type="entry name" value="PPR_rpt"/>
</dbReference>
<accession>A0A3B6UB66</accession>
<dbReference type="SMR" id="A0A3B6UB66"/>